<feature type="non-terminal residue" evidence="1">
    <location>
        <position position="264"/>
    </location>
</feature>
<reference evidence="1" key="1">
    <citation type="journal article" date="2014" name="Front. Microbiol.">
        <title>High frequency of phylogenetically diverse reductive dehalogenase-homologous genes in deep subseafloor sedimentary metagenomes.</title>
        <authorList>
            <person name="Kawai M."/>
            <person name="Futagami T."/>
            <person name="Toyoda A."/>
            <person name="Takaki Y."/>
            <person name="Nishi S."/>
            <person name="Hori S."/>
            <person name="Arai W."/>
            <person name="Tsubouchi T."/>
            <person name="Morono Y."/>
            <person name="Uchiyama I."/>
            <person name="Ito T."/>
            <person name="Fujiyama A."/>
            <person name="Inagaki F."/>
            <person name="Takami H."/>
        </authorList>
    </citation>
    <scope>NUCLEOTIDE SEQUENCE</scope>
    <source>
        <strain evidence="1">Expedition CK06-06</strain>
    </source>
</reference>
<name>X0VRZ0_9ZZZZ</name>
<feature type="non-terminal residue" evidence="1">
    <location>
        <position position="1"/>
    </location>
</feature>
<proteinExistence type="predicted"/>
<gene>
    <name evidence="1" type="ORF">S01H1_45858</name>
</gene>
<evidence type="ECO:0000313" key="1">
    <source>
        <dbReference type="EMBL" id="GAG03321.1"/>
    </source>
</evidence>
<organism evidence="1">
    <name type="scientific">marine sediment metagenome</name>
    <dbReference type="NCBI Taxonomy" id="412755"/>
    <lineage>
        <taxon>unclassified sequences</taxon>
        <taxon>metagenomes</taxon>
        <taxon>ecological metagenomes</taxon>
    </lineage>
</organism>
<dbReference type="EMBL" id="BARS01029333">
    <property type="protein sequence ID" value="GAG03321.1"/>
    <property type="molecule type" value="Genomic_DNA"/>
</dbReference>
<comment type="caution">
    <text evidence="1">The sequence shown here is derived from an EMBL/GenBank/DDBJ whole genome shotgun (WGS) entry which is preliminary data.</text>
</comment>
<sequence>SDRVSRELMRLRLEQKDQADAEQIQKLTDERLLLKRLMWSSDFLDLSAEDRQALSKIIPKTIQDQKAILADASRHSREIGDARSFRRQVKAYDLDVAVSLHLSSHGDGFGAFNYGWMFPFRPRIKRTAIYSTLDEVLRQGAARVENDLGYAGMYKDSLRPSSKRSWQSYFLDQPFLGGELTAIGGVHGLSFVTTHDARARWGTPDDTPEHVDAAFALKQSAVISKLIEHLAQAPRLHDNVFPRFGYAAVVGSAKFLRHGELFAD</sequence>
<accession>X0VRZ0</accession>
<dbReference type="AlphaFoldDB" id="X0VRZ0"/>
<protein>
    <submittedName>
        <fullName evidence="1">Uncharacterized protein</fullName>
    </submittedName>
</protein>